<gene>
    <name evidence="4" type="ORF">BgAZ_202070</name>
</gene>
<evidence type="ECO:0000256" key="3">
    <source>
        <dbReference type="SAM" id="SignalP"/>
    </source>
</evidence>
<feature type="signal peptide" evidence="3">
    <location>
        <begin position="1"/>
        <end position="22"/>
    </location>
</feature>
<dbReference type="AlphaFoldDB" id="A0AAD8LQB7"/>
<feature type="transmembrane region" description="Helical" evidence="2">
    <location>
        <begin position="253"/>
        <end position="274"/>
    </location>
</feature>
<keyword evidence="3" id="KW-0732">Signal</keyword>
<feature type="region of interest" description="Disordered" evidence="1">
    <location>
        <begin position="99"/>
        <end position="125"/>
    </location>
</feature>
<sequence length="300" mass="33351">MNIYGVCALVLWVTPFARYASAVETPVERTAAPKQQAYRLRGDVDLSTYLKIEEQQVQENTALDLGDAREDDAEETPFRLEDALLSDFDLNDIAQEEEARKKARKAAGVNDPAGATSPKGAGEPSTASVVEVMMALIRLLRNGAVREIIKSEPPCTGCKPEIEGDVDCSHITQTDLVVMKSFLTTMRRILTKNTKGLPPGAYVNVDTISRFINKLSSVEVNQKAVPRKYFVGVGGERYFDQEEEQGNTLSTNYLVLIIIMATIIPLVVIAIIFTQVRPAREYFKGIMRRFTQTDLEEEVV</sequence>
<keyword evidence="5" id="KW-1185">Reference proteome</keyword>
<keyword evidence="2" id="KW-0472">Membrane</keyword>
<reference evidence="4" key="1">
    <citation type="submission" date="2023-08" db="EMBL/GenBank/DDBJ databases">
        <title>Draft sequence of the Babesia gibsoni genome.</title>
        <authorList>
            <person name="Yamagishi J.Y."/>
            <person name="Xuan X.X."/>
        </authorList>
    </citation>
    <scope>NUCLEOTIDE SEQUENCE</scope>
    <source>
        <strain evidence="4">Azabu</strain>
    </source>
</reference>
<comment type="caution">
    <text evidence="4">The sequence shown here is derived from an EMBL/GenBank/DDBJ whole genome shotgun (WGS) entry which is preliminary data.</text>
</comment>
<accession>A0AAD8LQB7</accession>
<name>A0AAD8LQB7_BABGI</name>
<protein>
    <submittedName>
        <fullName evidence="4">Uncharacterized protein</fullName>
    </submittedName>
</protein>
<keyword evidence="2" id="KW-0812">Transmembrane</keyword>
<evidence type="ECO:0000256" key="1">
    <source>
        <dbReference type="SAM" id="MobiDB-lite"/>
    </source>
</evidence>
<feature type="chain" id="PRO_5042162530" evidence="3">
    <location>
        <begin position="23"/>
        <end position="300"/>
    </location>
</feature>
<evidence type="ECO:0000256" key="2">
    <source>
        <dbReference type="SAM" id="Phobius"/>
    </source>
</evidence>
<proteinExistence type="predicted"/>
<dbReference type="Proteomes" id="UP001230268">
    <property type="component" value="Unassembled WGS sequence"/>
</dbReference>
<dbReference type="EMBL" id="JAVEPI010000002">
    <property type="protein sequence ID" value="KAK1443331.1"/>
    <property type="molecule type" value="Genomic_DNA"/>
</dbReference>
<evidence type="ECO:0000313" key="5">
    <source>
        <dbReference type="Proteomes" id="UP001230268"/>
    </source>
</evidence>
<organism evidence="4 5">
    <name type="scientific">Babesia gibsoni</name>
    <dbReference type="NCBI Taxonomy" id="33632"/>
    <lineage>
        <taxon>Eukaryota</taxon>
        <taxon>Sar</taxon>
        <taxon>Alveolata</taxon>
        <taxon>Apicomplexa</taxon>
        <taxon>Aconoidasida</taxon>
        <taxon>Piroplasmida</taxon>
        <taxon>Babesiidae</taxon>
        <taxon>Babesia</taxon>
    </lineage>
</organism>
<evidence type="ECO:0000313" key="4">
    <source>
        <dbReference type="EMBL" id="KAK1443331.1"/>
    </source>
</evidence>
<keyword evidence="2" id="KW-1133">Transmembrane helix</keyword>